<dbReference type="PROSITE" id="PS00519">
    <property type="entry name" value="HTH_ASNC_1"/>
    <property type="match status" value="1"/>
</dbReference>
<dbReference type="GO" id="GO:0005829">
    <property type="term" value="C:cytosol"/>
    <property type="evidence" value="ECO:0007669"/>
    <property type="project" value="TreeGrafter"/>
</dbReference>
<dbReference type="SUPFAM" id="SSF54909">
    <property type="entry name" value="Dimeric alpha+beta barrel"/>
    <property type="match status" value="1"/>
</dbReference>
<dbReference type="PROSITE" id="PS50956">
    <property type="entry name" value="HTH_ASNC_2"/>
    <property type="match status" value="1"/>
</dbReference>
<reference evidence="7" key="1">
    <citation type="submission" date="2017-09" db="EMBL/GenBank/DDBJ databases">
        <title>Genome evolution observed in wild isolates of Caulobacter crescentus.</title>
        <authorList>
            <person name="Ely B."/>
            <person name="Wilson K."/>
            <person name="Scott D."/>
        </authorList>
    </citation>
    <scope>NUCLEOTIDE SEQUENCE [LARGE SCALE GENOMIC DNA]</scope>
    <source>
        <strain evidence="7">CB13b1a</strain>
    </source>
</reference>
<keyword evidence="2" id="KW-0238">DNA-binding</keyword>
<name>A0A290MVP0_CAUVI</name>
<dbReference type="AlphaFoldDB" id="A0A290MVP0"/>
<dbReference type="GO" id="GO:0043565">
    <property type="term" value="F:sequence-specific DNA binding"/>
    <property type="evidence" value="ECO:0007669"/>
    <property type="project" value="InterPro"/>
</dbReference>
<dbReference type="Proteomes" id="UP000217311">
    <property type="component" value="Chromosome"/>
</dbReference>
<dbReference type="PRINTS" id="PR00033">
    <property type="entry name" value="HTHASNC"/>
</dbReference>
<dbReference type="InterPro" id="IPR011991">
    <property type="entry name" value="ArsR-like_HTH"/>
</dbReference>
<dbReference type="Pfam" id="PF13412">
    <property type="entry name" value="HTH_24"/>
    <property type="match status" value="1"/>
</dbReference>
<dbReference type="GO" id="GO:0006355">
    <property type="term" value="P:regulation of DNA-templated transcription"/>
    <property type="evidence" value="ECO:0007669"/>
    <property type="project" value="UniProtKB-ARBA"/>
</dbReference>
<dbReference type="PANTHER" id="PTHR30154">
    <property type="entry name" value="LEUCINE-RESPONSIVE REGULATORY PROTEIN"/>
    <property type="match status" value="1"/>
</dbReference>
<dbReference type="CDD" id="cd00090">
    <property type="entry name" value="HTH_ARSR"/>
    <property type="match status" value="1"/>
</dbReference>
<accession>A0A290MVP0</accession>
<evidence type="ECO:0000256" key="4">
    <source>
        <dbReference type="SAM" id="MobiDB-lite"/>
    </source>
</evidence>
<evidence type="ECO:0000313" key="7">
    <source>
        <dbReference type="Proteomes" id="UP000217311"/>
    </source>
</evidence>
<feature type="region of interest" description="Disordered" evidence="4">
    <location>
        <begin position="1"/>
        <end position="20"/>
    </location>
</feature>
<dbReference type="InterPro" id="IPR019887">
    <property type="entry name" value="Tscrpt_reg_AsnC/Lrp_C"/>
</dbReference>
<evidence type="ECO:0000259" key="5">
    <source>
        <dbReference type="PROSITE" id="PS50956"/>
    </source>
</evidence>
<evidence type="ECO:0000313" key="6">
    <source>
        <dbReference type="EMBL" id="ATC31260.1"/>
    </source>
</evidence>
<organism evidence="6 7">
    <name type="scientific">Caulobacter vibrioides</name>
    <name type="common">Caulobacter crescentus</name>
    <dbReference type="NCBI Taxonomy" id="155892"/>
    <lineage>
        <taxon>Bacteria</taxon>
        <taxon>Pseudomonadati</taxon>
        <taxon>Pseudomonadota</taxon>
        <taxon>Alphaproteobacteria</taxon>
        <taxon>Caulobacterales</taxon>
        <taxon>Caulobacteraceae</taxon>
        <taxon>Caulobacter</taxon>
    </lineage>
</organism>
<keyword evidence="1" id="KW-0805">Transcription regulation</keyword>
<dbReference type="InterPro" id="IPR000485">
    <property type="entry name" value="AsnC-type_HTH_dom"/>
</dbReference>
<dbReference type="InterPro" id="IPR019885">
    <property type="entry name" value="Tscrpt_reg_HTH_AsnC-type_CS"/>
</dbReference>
<feature type="domain" description="HTH asnC-type" evidence="5">
    <location>
        <begin position="41"/>
        <end position="107"/>
    </location>
</feature>
<dbReference type="Pfam" id="PF01037">
    <property type="entry name" value="AsnC_trans_reg"/>
    <property type="match status" value="1"/>
</dbReference>
<evidence type="ECO:0000256" key="2">
    <source>
        <dbReference type="ARBA" id="ARBA00023125"/>
    </source>
</evidence>
<dbReference type="GO" id="GO:0043200">
    <property type="term" value="P:response to amino acid"/>
    <property type="evidence" value="ECO:0007669"/>
    <property type="project" value="TreeGrafter"/>
</dbReference>
<dbReference type="InterPro" id="IPR036388">
    <property type="entry name" value="WH-like_DNA-bd_sf"/>
</dbReference>
<dbReference type="InterPro" id="IPR011008">
    <property type="entry name" value="Dimeric_a/b-barrel"/>
</dbReference>
<evidence type="ECO:0000256" key="1">
    <source>
        <dbReference type="ARBA" id="ARBA00023015"/>
    </source>
</evidence>
<dbReference type="Gene3D" id="3.30.70.920">
    <property type="match status" value="1"/>
</dbReference>
<keyword evidence="3" id="KW-0804">Transcription</keyword>
<dbReference type="InterPro" id="IPR019888">
    <property type="entry name" value="Tscrpt_reg_AsnC-like"/>
</dbReference>
<dbReference type="SMART" id="SM00344">
    <property type="entry name" value="HTH_ASNC"/>
    <property type="match status" value="1"/>
</dbReference>
<dbReference type="Gene3D" id="1.10.10.10">
    <property type="entry name" value="Winged helix-like DNA-binding domain superfamily/Winged helix DNA-binding domain"/>
    <property type="match status" value="1"/>
</dbReference>
<evidence type="ECO:0000256" key="3">
    <source>
        <dbReference type="ARBA" id="ARBA00023163"/>
    </source>
</evidence>
<dbReference type="EMBL" id="CP023315">
    <property type="protein sequence ID" value="ATC31260.1"/>
    <property type="molecule type" value="Genomic_DNA"/>
</dbReference>
<gene>
    <name evidence="6" type="ORF">CA606_02265</name>
</gene>
<dbReference type="PANTHER" id="PTHR30154:SF34">
    <property type="entry name" value="TRANSCRIPTIONAL REGULATOR AZLB"/>
    <property type="match status" value="1"/>
</dbReference>
<proteinExistence type="predicted"/>
<dbReference type="InterPro" id="IPR036390">
    <property type="entry name" value="WH_DNA-bd_sf"/>
</dbReference>
<feature type="compositionally biased region" description="Basic and acidic residues" evidence="4">
    <location>
        <begin position="1"/>
        <end position="11"/>
    </location>
</feature>
<sequence>MFRMVEREARPRASGVSHTGAKSASLSRYANFTRKPVTMKLTRADRKILQILQEDGKISNVDLAERVGLSPSPCLRRVKQLEASGLIRGYVALLDRRKAKLDVLAYVEVQVDRHSEEAAEAFQQAVLREPEVVGCYAMTGGYDYLLRVVVPSLDAYADFTMKRLLKMPAVKDVRSSFVLHTIKDQTALPLDYVA</sequence>
<protein>
    <submittedName>
        <fullName evidence="6">Lrp/AsnC family transcriptional regulator</fullName>
    </submittedName>
</protein>
<dbReference type="SUPFAM" id="SSF46785">
    <property type="entry name" value="Winged helix' DNA-binding domain"/>
    <property type="match status" value="1"/>
</dbReference>